<dbReference type="EnsemblMetazoa" id="CJA39819.1">
    <property type="protein sequence ID" value="CJA39819.1"/>
    <property type="gene ID" value="WBGene00215667"/>
</dbReference>
<keyword evidence="2" id="KW-1185">Reference proteome</keyword>
<evidence type="ECO:0000313" key="2">
    <source>
        <dbReference type="Proteomes" id="UP000005237"/>
    </source>
</evidence>
<dbReference type="Proteomes" id="UP000005237">
    <property type="component" value="Unassembled WGS sequence"/>
</dbReference>
<evidence type="ECO:0000313" key="1">
    <source>
        <dbReference type="EnsemblMetazoa" id="CJA39819.1"/>
    </source>
</evidence>
<name>A0A8R1EQ73_CAEJA</name>
<reference evidence="1" key="2">
    <citation type="submission" date="2022-06" db="UniProtKB">
        <authorList>
            <consortium name="EnsemblMetazoa"/>
        </authorList>
    </citation>
    <scope>IDENTIFICATION</scope>
    <source>
        <strain evidence="1">DF5081</strain>
    </source>
</reference>
<organism evidence="1 2">
    <name type="scientific">Caenorhabditis japonica</name>
    <dbReference type="NCBI Taxonomy" id="281687"/>
    <lineage>
        <taxon>Eukaryota</taxon>
        <taxon>Metazoa</taxon>
        <taxon>Ecdysozoa</taxon>
        <taxon>Nematoda</taxon>
        <taxon>Chromadorea</taxon>
        <taxon>Rhabditida</taxon>
        <taxon>Rhabditina</taxon>
        <taxon>Rhabditomorpha</taxon>
        <taxon>Rhabditoidea</taxon>
        <taxon>Rhabditidae</taxon>
        <taxon>Peloderinae</taxon>
        <taxon>Caenorhabditis</taxon>
    </lineage>
</organism>
<protein>
    <submittedName>
        <fullName evidence="1">Uncharacterized protein</fullName>
    </submittedName>
</protein>
<accession>A0A8R1EQ73</accession>
<proteinExistence type="predicted"/>
<dbReference type="AlphaFoldDB" id="A0A8R1EQ73"/>
<sequence length="28" mass="3194">LCLTLMCRSSMLNSEPSSRSSEFVHHIQ</sequence>
<reference evidence="2" key="1">
    <citation type="submission" date="2010-08" db="EMBL/GenBank/DDBJ databases">
        <authorList>
            <consortium name="Caenorhabditis japonica Sequencing Consortium"/>
            <person name="Wilson R.K."/>
        </authorList>
    </citation>
    <scope>NUCLEOTIDE SEQUENCE [LARGE SCALE GENOMIC DNA]</scope>
    <source>
        <strain evidence="2">DF5081</strain>
    </source>
</reference>